<gene>
    <name evidence="2" type="ORF">I2H38_13930</name>
</gene>
<accession>A0A931FRF0</accession>
<dbReference type="RefSeq" id="WP_196272457.1">
    <property type="nucleotide sequence ID" value="NZ_JADQDO010000006.1"/>
</dbReference>
<dbReference type="Pfam" id="PF07332">
    <property type="entry name" value="Phage_holin_3_6"/>
    <property type="match status" value="1"/>
</dbReference>
<keyword evidence="1" id="KW-1133">Transmembrane helix</keyword>
<sequence>MSGHGSQTIQELAGEALRDTTLLAQKEFALFRTEMSQNIRQIFIGITLVVAAAAFAIAAIMLFTQALVDWLAVIVGSRALAALIVGGAMALIAIGLGLGARYAMSTSSLAPQRTTRSLKRDAEILSERVTG</sequence>
<dbReference type="AlphaFoldDB" id="A0A931FRF0"/>
<name>A0A931FRF0_9HYPH</name>
<proteinExistence type="predicted"/>
<evidence type="ECO:0000256" key="1">
    <source>
        <dbReference type="SAM" id="Phobius"/>
    </source>
</evidence>
<evidence type="ECO:0000313" key="3">
    <source>
        <dbReference type="Proteomes" id="UP000599312"/>
    </source>
</evidence>
<protein>
    <submittedName>
        <fullName evidence="2">Phage holin family protein</fullName>
    </submittedName>
</protein>
<organism evidence="2 3">
    <name type="scientific">Microvirga alba</name>
    <dbReference type="NCBI Taxonomy" id="2791025"/>
    <lineage>
        <taxon>Bacteria</taxon>
        <taxon>Pseudomonadati</taxon>
        <taxon>Pseudomonadota</taxon>
        <taxon>Alphaproteobacteria</taxon>
        <taxon>Hyphomicrobiales</taxon>
        <taxon>Methylobacteriaceae</taxon>
        <taxon>Microvirga</taxon>
    </lineage>
</organism>
<dbReference type="Proteomes" id="UP000599312">
    <property type="component" value="Unassembled WGS sequence"/>
</dbReference>
<keyword evidence="1" id="KW-0812">Transmembrane</keyword>
<comment type="caution">
    <text evidence="2">The sequence shown here is derived from an EMBL/GenBank/DDBJ whole genome shotgun (WGS) entry which is preliminary data.</text>
</comment>
<dbReference type="InterPro" id="IPR009937">
    <property type="entry name" value="Phage_holin_3_6"/>
</dbReference>
<keyword evidence="1" id="KW-0472">Membrane</keyword>
<feature type="transmembrane region" description="Helical" evidence="1">
    <location>
        <begin position="42"/>
        <end position="64"/>
    </location>
</feature>
<keyword evidence="3" id="KW-1185">Reference proteome</keyword>
<dbReference type="EMBL" id="JADQDO010000006">
    <property type="protein sequence ID" value="MBF9234473.1"/>
    <property type="molecule type" value="Genomic_DNA"/>
</dbReference>
<evidence type="ECO:0000313" key="2">
    <source>
        <dbReference type="EMBL" id="MBF9234473.1"/>
    </source>
</evidence>
<reference evidence="2" key="1">
    <citation type="submission" date="2020-11" db="EMBL/GenBank/DDBJ databases">
        <authorList>
            <person name="Kim M.K."/>
        </authorList>
    </citation>
    <scope>NUCLEOTIDE SEQUENCE</scope>
    <source>
        <strain evidence="2">BT350</strain>
    </source>
</reference>
<feature type="transmembrane region" description="Helical" evidence="1">
    <location>
        <begin position="70"/>
        <end position="98"/>
    </location>
</feature>